<protein>
    <submittedName>
        <fullName evidence="2">Uncharacterized protein</fullName>
    </submittedName>
</protein>
<dbReference type="GeneID" id="29116514"/>
<keyword evidence="3" id="KW-1185">Reference proteome</keyword>
<keyword evidence="1" id="KW-0812">Transmembrane</keyword>
<dbReference type="AlphaFoldDB" id="A0A177DCW0"/>
<dbReference type="EMBL" id="KV441486">
    <property type="protein sequence ID" value="OAG17614.1"/>
    <property type="molecule type" value="Genomic_DNA"/>
</dbReference>
<evidence type="ECO:0000256" key="1">
    <source>
        <dbReference type="SAM" id="Phobius"/>
    </source>
</evidence>
<organism evidence="2 3">
    <name type="scientific">Alternaria alternata</name>
    <name type="common">Alternaria rot fungus</name>
    <name type="synonym">Torula alternata</name>
    <dbReference type="NCBI Taxonomy" id="5599"/>
    <lineage>
        <taxon>Eukaryota</taxon>
        <taxon>Fungi</taxon>
        <taxon>Dikarya</taxon>
        <taxon>Ascomycota</taxon>
        <taxon>Pezizomycotina</taxon>
        <taxon>Dothideomycetes</taxon>
        <taxon>Pleosporomycetidae</taxon>
        <taxon>Pleosporales</taxon>
        <taxon>Pleosporineae</taxon>
        <taxon>Pleosporaceae</taxon>
        <taxon>Alternaria</taxon>
        <taxon>Alternaria sect. Alternaria</taxon>
        <taxon>Alternaria alternata complex</taxon>
    </lineage>
</organism>
<dbReference type="KEGG" id="aalt:CC77DRAFT_265120"/>
<keyword evidence="1" id="KW-0472">Membrane</keyword>
<name>A0A177DCW0_ALTAL</name>
<evidence type="ECO:0000313" key="3">
    <source>
        <dbReference type="Proteomes" id="UP000077248"/>
    </source>
</evidence>
<feature type="transmembrane region" description="Helical" evidence="1">
    <location>
        <begin position="84"/>
        <end position="102"/>
    </location>
</feature>
<sequence length="131" mass="14874">MVVLLQYYEPLFDKSRTPSLRTKNWRICGLSLEIKHQRRPEVSKIGLVERMKCGTARCTSSRVSNPSGLIIDLADRDRQIHPSYLALILSHFLICFGVLSGLSSQVAMAEEWFIDQQPQDSAPSLHTDPMM</sequence>
<dbReference type="RefSeq" id="XP_018383035.1">
    <property type="nucleotide sequence ID" value="XM_018530920.1"/>
</dbReference>
<dbReference type="VEuPathDB" id="FungiDB:CC77DRAFT_265120"/>
<evidence type="ECO:0000313" key="2">
    <source>
        <dbReference type="EMBL" id="OAG17614.1"/>
    </source>
</evidence>
<accession>A0A177DCW0</accession>
<reference evidence="2 3" key="1">
    <citation type="submission" date="2016-05" db="EMBL/GenBank/DDBJ databases">
        <title>Comparative analysis of secretome profiles of manganese(II)-oxidizing ascomycete fungi.</title>
        <authorList>
            <consortium name="DOE Joint Genome Institute"/>
            <person name="Zeiner C.A."/>
            <person name="Purvine S.O."/>
            <person name="Zink E.M."/>
            <person name="Wu S."/>
            <person name="Pasa-Tolic L."/>
            <person name="Chaput D.L."/>
            <person name="Haridas S."/>
            <person name="Grigoriev I.V."/>
            <person name="Santelli C.M."/>
            <person name="Hansel C.M."/>
        </authorList>
    </citation>
    <scope>NUCLEOTIDE SEQUENCE [LARGE SCALE GENOMIC DNA]</scope>
    <source>
        <strain evidence="2 3">SRC1lrK2f</strain>
    </source>
</reference>
<keyword evidence="1" id="KW-1133">Transmembrane helix</keyword>
<proteinExistence type="predicted"/>
<dbReference type="Proteomes" id="UP000077248">
    <property type="component" value="Unassembled WGS sequence"/>
</dbReference>
<gene>
    <name evidence="2" type="ORF">CC77DRAFT_265120</name>
</gene>